<dbReference type="InterPro" id="IPR032466">
    <property type="entry name" value="Metal_Hydrolase"/>
</dbReference>
<dbReference type="PANTHER" id="PTHR32027:SF0">
    <property type="entry name" value="CYTOSINE DEAMINASE"/>
    <property type="match status" value="1"/>
</dbReference>
<proteinExistence type="predicted"/>
<dbReference type="FunFam" id="3.20.20.140:FF:000019">
    <property type="entry name" value="Cytosine deaminase"/>
    <property type="match status" value="1"/>
</dbReference>
<accession>A0A840UMS7</accession>
<dbReference type="GO" id="GO:0004131">
    <property type="term" value="F:cytosine deaminase activity"/>
    <property type="evidence" value="ECO:0007669"/>
    <property type="project" value="UniProtKB-EC"/>
</dbReference>
<dbReference type="Gene3D" id="3.20.20.140">
    <property type="entry name" value="Metal-dependent hydrolases"/>
    <property type="match status" value="1"/>
</dbReference>
<name>A0A840UMS7_9GAMM</name>
<evidence type="ECO:0000313" key="5">
    <source>
        <dbReference type="Proteomes" id="UP000591735"/>
    </source>
</evidence>
<evidence type="ECO:0000259" key="3">
    <source>
        <dbReference type="Pfam" id="PF07969"/>
    </source>
</evidence>
<dbReference type="RefSeq" id="WP_183704565.1">
    <property type="nucleotide sequence ID" value="NZ_JACHFE010000006.1"/>
</dbReference>
<evidence type="ECO:0000256" key="2">
    <source>
        <dbReference type="ARBA" id="ARBA00022801"/>
    </source>
</evidence>
<keyword evidence="5" id="KW-1185">Reference proteome</keyword>
<dbReference type="SUPFAM" id="SSF51338">
    <property type="entry name" value="Composite domain of metallo-dependent hydrolases"/>
    <property type="match status" value="1"/>
</dbReference>
<gene>
    <name evidence="4" type="ORF">HNR38_002453</name>
</gene>
<sequence length="419" mass="46450">MKATVNAIINARLQGLEGLHTLTLSEGKFASIRSQPGAQQAIDGQLDADGNLVCPAFVEPHIHLDAALTAGEPRWNQSGTLFEGIECWSERKASLSRDDVLHRATQTLKLFAAHGIQYVRTHVDVTDPQLTALKAMLEVREQVAGFVDLQIVAFPQEGIWSFPNGRELMEEAIRLGADVVGGIPHFEFTRDYGAESVRWLVELAHRHDRLVDVHCDEIDDPESRFLEVLAAEALRLDYGSRVAASHTCAMGSYNDAYCSRLFRLLKKADLRFLSMPTENLHLQGRFDSYPKRRGITRVPELLDAGLKVAFGQDSIRDPWYPMGNGNLLRTLDVGLHACHMLGMNRIEQCLEMITDNGAAALNLDHYGIAQGRPARCVVLQGQTPYEVLLGQSPVLASVRDGKLLVERAADNRQADLMLP</sequence>
<dbReference type="CDD" id="cd01293">
    <property type="entry name" value="Bact_CD"/>
    <property type="match status" value="1"/>
</dbReference>
<organism evidence="4 5">
    <name type="scientific">Marinobacter oulmenensis</name>
    <dbReference type="NCBI Taxonomy" id="643747"/>
    <lineage>
        <taxon>Bacteria</taxon>
        <taxon>Pseudomonadati</taxon>
        <taxon>Pseudomonadota</taxon>
        <taxon>Gammaproteobacteria</taxon>
        <taxon>Pseudomonadales</taxon>
        <taxon>Marinobacteraceae</taxon>
        <taxon>Marinobacter</taxon>
    </lineage>
</organism>
<dbReference type="NCBIfam" id="NF006685">
    <property type="entry name" value="PRK09230.1"/>
    <property type="match status" value="1"/>
</dbReference>
<protein>
    <submittedName>
        <fullName evidence="4">Cytosine deaminase</fullName>
        <ecNumber evidence="4">3.5.4.1</ecNumber>
    </submittedName>
</protein>
<dbReference type="GO" id="GO:0035888">
    <property type="term" value="F:isoguanine deaminase activity"/>
    <property type="evidence" value="ECO:0007669"/>
    <property type="project" value="TreeGrafter"/>
</dbReference>
<dbReference type="NCBIfam" id="NF005748">
    <property type="entry name" value="PRK07572.1"/>
    <property type="match status" value="1"/>
</dbReference>
<keyword evidence="2 4" id="KW-0378">Hydrolase</keyword>
<dbReference type="InterPro" id="IPR013108">
    <property type="entry name" value="Amidohydro_3"/>
</dbReference>
<dbReference type="Proteomes" id="UP000591735">
    <property type="component" value="Unassembled WGS sequence"/>
</dbReference>
<dbReference type="Pfam" id="PF07969">
    <property type="entry name" value="Amidohydro_3"/>
    <property type="match status" value="1"/>
</dbReference>
<dbReference type="PANTHER" id="PTHR32027">
    <property type="entry name" value="CYTOSINE DEAMINASE"/>
    <property type="match status" value="1"/>
</dbReference>
<keyword evidence="1" id="KW-0479">Metal-binding</keyword>
<dbReference type="EC" id="3.5.4.1" evidence="4"/>
<evidence type="ECO:0000256" key="1">
    <source>
        <dbReference type="ARBA" id="ARBA00022723"/>
    </source>
</evidence>
<dbReference type="EMBL" id="JACHFE010000006">
    <property type="protein sequence ID" value="MBB5321958.1"/>
    <property type="molecule type" value="Genomic_DNA"/>
</dbReference>
<dbReference type="GO" id="GO:0006209">
    <property type="term" value="P:cytosine catabolic process"/>
    <property type="evidence" value="ECO:0007669"/>
    <property type="project" value="TreeGrafter"/>
</dbReference>
<comment type="caution">
    <text evidence="4">The sequence shown here is derived from an EMBL/GenBank/DDBJ whole genome shotgun (WGS) entry which is preliminary data.</text>
</comment>
<evidence type="ECO:0000313" key="4">
    <source>
        <dbReference type="EMBL" id="MBB5321958.1"/>
    </source>
</evidence>
<dbReference type="InterPro" id="IPR011059">
    <property type="entry name" value="Metal-dep_hydrolase_composite"/>
</dbReference>
<dbReference type="InterPro" id="IPR052349">
    <property type="entry name" value="Metallo-hydrolase_Enzymes"/>
</dbReference>
<dbReference type="AlphaFoldDB" id="A0A840UMS7"/>
<dbReference type="SUPFAM" id="SSF51556">
    <property type="entry name" value="Metallo-dependent hydrolases"/>
    <property type="match status" value="1"/>
</dbReference>
<dbReference type="GO" id="GO:0046872">
    <property type="term" value="F:metal ion binding"/>
    <property type="evidence" value="ECO:0007669"/>
    <property type="project" value="UniProtKB-KW"/>
</dbReference>
<dbReference type="Gene3D" id="2.30.40.10">
    <property type="entry name" value="Urease, subunit C, domain 1"/>
    <property type="match status" value="1"/>
</dbReference>
<feature type="domain" description="Amidohydrolase 3" evidence="3">
    <location>
        <begin position="47"/>
        <end position="380"/>
    </location>
</feature>
<reference evidence="4 5" key="1">
    <citation type="submission" date="2020-08" db="EMBL/GenBank/DDBJ databases">
        <title>Genomic Encyclopedia of Type Strains, Phase IV (KMG-IV): sequencing the most valuable type-strain genomes for metagenomic binning, comparative biology and taxonomic classification.</title>
        <authorList>
            <person name="Goeker M."/>
        </authorList>
    </citation>
    <scope>NUCLEOTIDE SEQUENCE [LARGE SCALE GENOMIC DNA]</scope>
    <source>
        <strain evidence="4 5">DSM 22359</strain>
    </source>
</reference>